<keyword evidence="1" id="KW-0472">Membrane</keyword>
<dbReference type="RefSeq" id="WP_107646211.1">
    <property type="nucleotide sequence ID" value="NZ_CP028341.1"/>
</dbReference>
<evidence type="ECO:0000256" key="1">
    <source>
        <dbReference type="SAM" id="Phobius"/>
    </source>
</evidence>
<evidence type="ECO:0000313" key="2">
    <source>
        <dbReference type="EMBL" id="AVT45320.1"/>
    </source>
</evidence>
<sequence>MMDIANTLKGLLPKIGFTWNTLLRLFYSLCGWLVVGTLIPITGASGHTPVGTLRRLLDWLDMPSAFTLGMERWCDGHSMLLAAVGFGVMIMSIVLSCMVFEPDDRVSGMEIPPFWLGLLLYFQVGFGPSSAGWVIVAWVAVPIVYQVRLGMQVWESHHRLAHLYEGFLMDLAFTWPVAMLLTLAYPLLMLVWLLFGGVAPNTD</sequence>
<accession>A0A2R4G369</accession>
<feature type="transmembrane region" description="Helical" evidence="1">
    <location>
        <begin position="166"/>
        <end position="195"/>
    </location>
</feature>
<dbReference type="AlphaFoldDB" id="A0A2R4G369"/>
<keyword evidence="1" id="KW-0812">Transmembrane</keyword>
<feature type="transmembrane region" description="Helical" evidence="1">
    <location>
        <begin position="25"/>
        <end position="46"/>
    </location>
</feature>
<proteinExistence type="predicted"/>
<name>A0A2R4G369_BIFAD</name>
<reference evidence="2 3" key="1">
    <citation type="submission" date="2018-03" db="EMBL/GenBank/DDBJ databases">
        <authorList>
            <person name="Keele B.F."/>
        </authorList>
    </citation>
    <scope>NUCLEOTIDE SEQUENCE [LARGE SCALE GENOMIC DNA]</scope>
    <source>
        <strain evidence="2 3">1-11</strain>
    </source>
</reference>
<feature type="transmembrane region" description="Helical" evidence="1">
    <location>
        <begin position="80"/>
        <end position="100"/>
    </location>
</feature>
<protein>
    <submittedName>
        <fullName evidence="2">Uncharacterized protein</fullName>
    </submittedName>
</protein>
<dbReference type="EMBL" id="CP028341">
    <property type="protein sequence ID" value="AVT45320.1"/>
    <property type="molecule type" value="Genomic_DNA"/>
</dbReference>
<dbReference type="Proteomes" id="UP000241454">
    <property type="component" value="Chromosome"/>
</dbReference>
<evidence type="ECO:0000313" key="3">
    <source>
        <dbReference type="Proteomes" id="UP000241454"/>
    </source>
</evidence>
<feature type="transmembrane region" description="Helical" evidence="1">
    <location>
        <begin position="120"/>
        <end position="145"/>
    </location>
</feature>
<gene>
    <name evidence="2" type="ORF">C8077_04940</name>
</gene>
<keyword evidence="1" id="KW-1133">Transmembrane helix</keyword>
<organism evidence="2 3">
    <name type="scientific">Bifidobacterium adolescentis</name>
    <dbReference type="NCBI Taxonomy" id="1680"/>
    <lineage>
        <taxon>Bacteria</taxon>
        <taxon>Bacillati</taxon>
        <taxon>Actinomycetota</taxon>
        <taxon>Actinomycetes</taxon>
        <taxon>Bifidobacteriales</taxon>
        <taxon>Bifidobacteriaceae</taxon>
        <taxon>Bifidobacterium</taxon>
    </lineage>
</organism>